<dbReference type="Proteomes" id="UP001497700">
    <property type="component" value="Unassembled WGS sequence"/>
</dbReference>
<evidence type="ECO:0000313" key="2">
    <source>
        <dbReference type="Proteomes" id="UP001497700"/>
    </source>
</evidence>
<keyword evidence="2" id="KW-1185">Reference proteome</keyword>
<organism evidence="1 2">
    <name type="scientific">Hypoxylon rubiginosum</name>
    <dbReference type="NCBI Taxonomy" id="110542"/>
    <lineage>
        <taxon>Eukaryota</taxon>
        <taxon>Fungi</taxon>
        <taxon>Dikarya</taxon>
        <taxon>Ascomycota</taxon>
        <taxon>Pezizomycotina</taxon>
        <taxon>Sordariomycetes</taxon>
        <taxon>Xylariomycetidae</taxon>
        <taxon>Xylariales</taxon>
        <taxon>Hypoxylaceae</taxon>
        <taxon>Hypoxylon</taxon>
    </lineage>
</organism>
<dbReference type="EMBL" id="MU393723">
    <property type="protein sequence ID" value="KAI4858573.1"/>
    <property type="molecule type" value="Genomic_DNA"/>
</dbReference>
<accession>A0ACB9YHF7</accession>
<name>A0ACB9YHF7_9PEZI</name>
<protein>
    <submittedName>
        <fullName evidence="1">Uncharacterized protein</fullName>
    </submittedName>
</protein>
<reference evidence="1 2" key="1">
    <citation type="journal article" date="2022" name="New Phytol.">
        <title>Ecological generalism drives hyperdiversity of secondary metabolite gene clusters in xylarialean endophytes.</title>
        <authorList>
            <person name="Franco M.E.E."/>
            <person name="Wisecaver J.H."/>
            <person name="Arnold A.E."/>
            <person name="Ju Y.M."/>
            <person name="Slot J.C."/>
            <person name="Ahrendt S."/>
            <person name="Moore L.P."/>
            <person name="Eastman K.E."/>
            <person name="Scott K."/>
            <person name="Konkel Z."/>
            <person name="Mondo S.J."/>
            <person name="Kuo A."/>
            <person name="Hayes R.D."/>
            <person name="Haridas S."/>
            <person name="Andreopoulos B."/>
            <person name="Riley R."/>
            <person name="LaButti K."/>
            <person name="Pangilinan J."/>
            <person name="Lipzen A."/>
            <person name="Amirebrahimi M."/>
            <person name="Yan J."/>
            <person name="Adam C."/>
            <person name="Keymanesh K."/>
            <person name="Ng V."/>
            <person name="Louie K."/>
            <person name="Northen T."/>
            <person name="Drula E."/>
            <person name="Henrissat B."/>
            <person name="Hsieh H.M."/>
            <person name="Youens-Clark K."/>
            <person name="Lutzoni F."/>
            <person name="Miadlikowska J."/>
            <person name="Eastwood D.C."/>
            <person name="Hamelin R.C."/>
            <person name="Grigoriev I.V."/>
            <person name="U'Ren J.M."/>
        </authorList>
    </citation>
    <scope>NUCLEOTIDE SEQUENCE [LARGE SCALE GENOMIC DNA]</scope>
    <source>
        <strain evidence="1 2">CBS 119005</strain>
    </source>
</reference>
<proteinExistence type="predicted"/>
<comment type="caution">
    <text evidence="1">The sequence shown here is derived from an EMBL/GenBank/DDBJ whole genome shotgun (WGS) entry which is preliminary data.</text>
</comment>
<gene>
    <name evidence="1" type="ORF">F4820DRAFT_442207</name>
</gene>
<evidence type="ECO:0000313" key="1">
    <source>
        <dbReference type="EMBL" id="KAI4858573.1"/>
    </source>
</evidence>
<sequence>MKRAILFTFLVLHSNVWAMTITEMPRAESTSTIATAVTPDPWQCVTENITQYFNVPKPTGSLLDALISYGDELLDPCLATATGLDALSCSISETSAWCGFTTAAPSPVLPDYSSYGSAAASFWQAKSETISIIASDCPVGWSKPGFSEHAWLDQTIAHGECYIAAHPGNNATIPGSEPTASGPTPPSNGIIGRTEGVEDFIFAGATAVGATW</sequence>